<name>L0KW72_METHD</name>
<proteinExistence type="predicted"/>
<accession>L0KW72</accession>
<evidence type="ECO:0000313" key="4">
    <source>
        <dbReference type="Proteomes" id="UP000010866"/>
    </source>
</evidence>
<dbReference type="EMBL" id="CP003362">
    <property type="protein sequence ID" value="AGB48940.1"/>
    <property type="molecule type" value="Genomic_DNA"/>
</dbReference>
<evidence type="ECO:0000256" key="1">
    <source>
        <dbReference type="SAM" id="MobiDB-lite"/>
    </source>
</evidence>
<dbReference type="Proteomes" id="UP000010866">
    <property type="component" value="Chromosome"/>
</dbReference>
<dbReference type="GeneID" id="14407898"/>
<dbReference type="InterPro" id="IPR058449">
    <property type="entry name" value="DUF8136"/>
</dbReference>
<evidence type="ECO:0000259" key="2">
    <source>
        <dbReference type="Pfam" id="PF26457"/>
    </source>
</evidence>
<dbReference type="HOGENOM" id="CLU_2230370_0_0_2"/>
<dbReference type="OrthoDB" id="142032at2157"/>
<dbReference type="RefSeq" id="WP_015324108.1">
    <property type="nucleotide sequence ID" value="NC_019977.1"/>
</dbReference>
<protein>
    <recommendedName>
        <fullName evidence="2">DUF8136 domain-containing protein</fullName>
    </recommendedName>
</protein>
<feature type="region of interest" description="Disordered" evidence="1">
    <location>
        <begin position="1"/>
        <end position="20"/>
    </location>
</feature>
<reference evidence="4" key="1">
    <citation type="submission" date="2012-02" db="EMBL/GenBank/DDBJ databases">
        <title>Complete sequence of chromosome of Methanomethylovorans hollandica DSM 15978.</title>
        <authorList>
            <person name="Lucas S."/>
            <person name="Copeland A."/>
            <person name="Lapidus A."/>
            <person name="Glavina del Rio T."/>
            <person name="Dalin E."/>
            <person name="Tice H."/>
            <person name="Bruce D."/>
            <person name="Goodwin L."/>
            <person name="Pitluck S."/>
            <person name="Peters L."/>
            <person name="Mikhailova N."/>
            <person name="Held B."/>
            <person name="Kyrpides N."/>
            <person name="Mavromatis K."/>
            <person name="Ivanova N."/>
            <person name="Brettin T."/>
            <person name="Detter J.C."/>
            <person name="Han C."/>
            <person name="Larimer F."/>
            <person name="Land M."/>
            <person name="Hauser L."/>
            <person name="Markowitz V."/>
            <person name="Cheng J.-F."/>
            <person name="Hugenholtz P."/>
            <person name="Woyke T."/>
            <person name="Wu D."/>
            <person name="Spring S."/>
            <person name="Schroeder M."/>
            <person name="Brambilla E."/>
            <person name="Klenk H.-P."/>
            <person name="Eisen J.A."/>
        </authorList>
    </citation>
    <scope>NUCLEOTIDE SEQUENCE [LARGE SCALE GENOMIC DNA]</scope>
    <source>
        <strain evidence="4">DSM 15978 / NBRC 107637 / DMS1</strain>
    </source>
</reference>
<dbReference type="Pfam" id="PF26457">
    <property type="entry name" value="DUF8136"/>
    <property type="match status" value="1"/>
</dbReference>
<dbReference type="AlphaFoldDB" id="L0KW72"/>
<dbReference type="KEGG" id="mhz:Metho_0685"/>
<keyword evidence="4" id="KW-1185">Reference proteome</keyword>
<feature type="domain" description="DUF8136" evidence="2">
    <location>
        <begin position="26"/>
        <end position="88"/>
    </location>
</feature>
<organism evidence="3 4">
    <name type="scientific">Methanomethylovorans hollandica (strain DSM 15978 / NBRC 107637 / DMS1)</name>
    <dbReference type="NCBI Taxonomy" id="867904"/>
    <lineage>
        <taxon>Archaea</taxon>
        <taxon>Methanobacteriati</taxon>
        <taxon>Methanobacteriota</taxon>
        <taxon>Stenosarchaea group</taxon>
        <taxon>Methanomicrobia</taxon>
        <taxon>Methanosarcinales</taxon>
        <taxon>Methanosarcinaceae</taxon>
        <taxon>Methanomethylovorans</taxon>
    </lineage>
</organism>
<sequence>MNDNENNNEESVLPSEPLDRNHLLDISSKMIKDIFNRTKGKRFRPTEGDAVKLQYLRILISAIQAHNAILKDSELDDIKKRLDSLEATKTPRE</sequence>
<gene>
    <name evidence="3" type="ordered locus">Metho_0685</name>
</gene>
<evidence type="ECO:0000313" key="3">
    <source>
        <dbReference type="EMBL" id="AGB48940.1"/>
    </source>
</evidence>
<dbReference type="STRING" id="867904.Metho_0685"/>